<dbReference type="KEGG" id="peh:Spb1_03840"/>
<keyword evidence="1" id="KW-0812">Transmembrane</keyword>
<keyword evidence="3" id="KW-1185">Reference proteome</keyword>
<feature type="transmembrane region" description="Helical" evidence="1">
    <location>
        <begin position="50"/>
        <end position="70"/>
    </location>
</feature>
<keyword evidence="1" id="KW-0472">Membrane</keyword>
<dbReference type="Proteomes" id="UP000315349">
    <property type="component" value="Chromosome"/>
</dbReference>
<name>A0A518GIV3_9PLAN</name>
<gene>
    <name evidence="2" type="ORF">Spb1_03840</name>
</gene>
<evidence type="ECO:0000256" key="1">
    <source>
        <dbReference type="SAM" id="Phobius"/>
    </source>
</evidence>
<dbReference type="EMBL" id="CP036299">
    <property type="protein sequence ID" value="QDV28521.1"/>
    <property type="molecule type" value="Genomic_DNA"/>
</dbReference>
<organism evidence="2 3">
    <name type="scientific">Planctopirus ephydatiae</name>
    <dbReference type="NCBI Taxonomy" id="2528019"/>
    <lineage>
        <taxon>Bacteria</taxon>
        <taxon>Pseudomonadati</taxon>
        <taxon>Planctomycetota</taxon>
        <taxon>Planctomycetia</taxon>
        <taxon>Planctomycetales</taxon>
        <taxon>Planctomycetaceae</taxon>
        <taxon>Planctopirus</taxon>
    </lineage>
</organism>
<evidence type="ECO:0000313" key="2">
    <source>
        <dbReference type="EMBL" id="QDV28521.1"/>
    </source>
</evidence>
<sequence>MRLLKLILLALGMISLLISLLPLGFASLAFLGVLADVGPAENREMGVQLLSWGLPPFIGGVVLCALGLLAHATNHRHTHAAPSTASNNRSTQDL</sequence>
<proteinExistence type="predicted"/>
<reference evidence="2 3" key="1">
    <citation type="submission" date="2019-02" db="EMBL/GenBank/DDBJ databases">
        <title>Deep-cultivation of Planctomycetes and their phenomic and genomic characterization uncovers novel biology.</title>
        <authorList>
            <person name="Wiegand S."/>
            <person name="Jogler M."/>
            <person name="Boedeker C."/>
            <person name="Pinto D."/>
            <person name="Vollmers J."/>
            <person name="Rivas-Marin E."/>
            <person name="Kohn T."/>
            <person name="Peeters S.H."/>
            <person name="Heuer A."/>
            <person name="Rast P."/>
            <person name="Oberbeckmann S."/>
            <person name="Bunk B."/>
            <person name="Jeske O."/>
            <person name="Meyerdierks A."/>
            <person name="Storesund J.E."/>
            <person name="Kallscheuer N."/>
            <person name="Luecker S."/>
            <person name="Lage O.M."/>
            <person name="Pohl T."/>
            <person name="Merkel B.J."/>
            <person name="Hornburger P."/>
            <person name="Mueller R.-W."/>
            <person name="Bruemmer F."/>
            <person name="Labrenz M."/>
            <person name="Spormann A.M."/>
            <person name="Op den Camp H."/>
            <person name="Overmann J."/>
            <person name="Amann R."/>
            <person name="Jetten M.S.M."/>
            <person name="Mascher T."/>
            <person name="Medema M.H."/>
            <person name="Devos D.P."/>
            <person name="Kaster A.-K."/>
            <person name="Ovreas L."/>
            <person name="Rohde M."/>
            <person name="Galperin M.Y."/>
            <person name="Jogler C."/>
        </authorList>
    </citation>
    <scope>NUCLEOTIDE SEQUENCE [LARGE SCALE GENOMIC DNA]</scope>
    <source>
        <strain evidence="2 3">Spb1</strain>
    </source>
</reference>
<accession>A0A518GIV3</accession>
<dbReference type="AlphaFoldDB" id="A0A518GIV3"/>
<keyword evidence="1" id="KW-1133">Transmembrane helix</keyword>
<protein>
    <submittedName>
        <fullName evidence="2">Uncharacterized protein</fullName>
    </submittedName>
</protein>
<evidence type="ECO:0000313" key="3">
    <source>
        <dbReference type="Proteomes" id="UP000315349"/>
    </source>
</evidence>